<dbReference type="Proteomes" id="UP000238312">
    <property type="component" value="Unassembled WGS sequence"/>
</dbReference>
<evidence type="ECO:0000256" key="6">
    <source>
        <dbReference type="SAM" id="Phobius"/>
    </source>
</evidence>
<sequence length="707" mass="74862">MRRLSAFVLRHKIWVILFWTVTAVFGGWAASVVPERLANDYSFPDEPAFKANTAIEEMYGNGGATEPLVAVIRLPAGQTGSSPAVTEGMERATAALFQEARVRLLPRPDDGDLPYALALLPEERWGEPIEYGPIVSEALRASLPAGSDVRMTGIKELEDQVEGVTTDSVVIETLIAGVGALVVLLWVFGSALAVLPLVVATVSIMVSFLLTLGLTEITDVNATIQYLIALIGLGVAVDYSLLLVNRWREERRVEGTSPDEAIHRAMESAGRAVVFSGLTVAGGLGTLIVLPVPFIRSIGLGSMLIPLVSTLVTLSLVPVLLSSIGQVLEWPRRGRGIPSGAAWRRWAGLIVRRPLISLLVGLAVLSPLLIAATTMRLGDPVSTALQSEGSAGTALTELERGGVPRGVLTPIEVLAPAGVAPETVARRLATVDGVHAAVAPDSPVWRQRGTAMVSVLPEAETSTPAGQDTVERVTAVSRNFPGVQIGGRGALTIDSASALYRNFPYMLAAILVFTFIVLSRAFRSVVLAGQAIILGMISIAASYGILALVWQEGHGSGLLWGVEATGAIALWVPLVVFAFLFGLSMDYEVFLLARMREEYDATGSTRTAVLTGLGQVGRLVTSAALILFLAFVLLSTIPVVDLKIAATGLGAGILLDATVLRAILVPALVALTGAATWWLPRWMATALRTRGTVSRPGPIREDTRIDG</sequence>
<dbReference type="InterPro" id="IPR000731">
    <property type="entry name" value="SSD"/>
</dbReference>
<feature type="transmembrane region" description="Helical" evidence="6">
    <location>
        <begin position="503"/>
        <end position="519"/>
    </location>
</feature>
<dbReference type="AlphaFoldDB" id="A0A2T0MXC6"/>
<keyword evidence="5 6" id="KW-0472">Membrane</keyword>
<dbReference type="PROSITE" id="PS50156">
    <property type="entry name" value="SSD"/>
    <property type="match status" value="1"/>
</dbReference>
<feature type="transmembrane region" description="Helical" evidence="6">
    <location>
        <begin position="349"/>
        <end position="372"/>
    </location>
</feature>
<feature type="domain" description="SSD" evidence="7">
    <location>
        <begin position="191"/>
        <end position="323"/>
    </location>
</feature>
<evidence type="ECO:0000313" key="8">
    <source>
        <dbReference type="EMBL" id="PRX63758.1"/>
    </source>
</evidence>
<dbReference type="RefSeq" id="WP_106243215.1">
    <property type="nucleotide sequence ID" value="NZ_JBFAIB010000001.1"/>
</dbReference>
<comment type="caution">
    <text evidence="8">The sequence shown here is derived from an EMBL/GenBank/DDBJ whole genome shotgun (WGS) entry which is preliminary data.</text>
</comment>
<feature type="transmembrane region" description="Helical" evidence="6">
    <location>
        <begin position="272"/>
        <end position="292"/>
    </location>
</feature>
<dbReference type="InterPro" id="IPR004869">
    <property type="entry name" value="MMPL_dom"/>
</dbReference>
<evidence type="ECO:0000256" key="4">
    <source>
        <dbReference type="ARBA" id="ARBA00022989"/>
    </source>
</evidence>
<dbReference type="GO" id="GO:0005886">
    <property type="term" value="C:plasma membrane"/>
    <property type="evidence" value="ECO:0007669"/>
    <property type="project" value="UniProtKB-SubCell"/>
</dbReference>
<evidence type="ECO:0000256" key="3">
    <source>
        <dbReference type="ARBA" id="ARBA00022692"/>
    </source>
</evidence>
<feature type="transmembrane region" description="Helical" evidence="6">
    <location>
        <begin position="224"/>
        <end position="244"/>
    </location>
</feature>
<dbReference type="PANTHER" id="PTHR33406:SF13">
    <property type="entry name" value="MEMBRANE PROTEIN YDFJ"/>
    <property type="match status" value="1"/>
</dbReference>
<feature type="transmembrane region" description="Helical" evidence="6">
    <location>
        <begin position="531"/>
        <end position="550"/>
    </location>
</feature>
<comment type="subcellular location">
    <subcellularLocation>
        <location evidence="1">Cell membrane</location>
        <topology evidence="1">Multi-pass membrane protein</topology>
    </subcellularLocation>
</comment>
<dbReference type="SUPFAM" id="SSF82866">
    <property type="entry name" value="Multidrug efflux transporter AcrB transmembrane domain"/>
    <property type="match status" value="2"/>
</dbReference>
<reference evidence="8 9" key="1">
    <citation type="submission" date="2018-03" db="EMBL/GenBank/DDBJ databases">
        <title>Genomic Encyclopedia of Type Strains, Phase III (KMG-III): the genomes of soil and plant-associated and newly described type strains.</title>
        <authorList>
            <person name="Whitman W."/>
        </authorList>
    </citation>
    <scope>NUCLEOTIDE SEQUENCE [LARGE SCALE GENOMIC DNA]</scope>
    <source>
        <strain evidence="8 9">CGMCC 4.7104</strain>
    </source>
</reference>
<keyword evidence="2" id="KW-1003">Cell membrane</keyword>
<feature type="transmembrane region" description="Helical" evidence="6">
    <location>
        <begin position="570"/>
        <end position="595"/>
    </location>
</feature>
<feature type="transmembrane region" description="Helical" evidence="6">
    <location>
        <begin position="659"/>
        <end position="680"/>
    </location>
</feature>
<feature type="transmembrane region" description="Helical" evidence="6">
    <location>
        <begin position="194"/>
        <end position="212"/>
    </location>
</feature>
<keyword evidence="9" id="KW-1185">Reference proteome</keyword>
<evidence type="ECO:0000256" key="5">
    <source>
        <dbReference type="ARBA" id="ARBA00023136"/>
    </source>
</evidence>
<dbReference type="Gene3D" id="1.20.1640.10">
    <property type="entry name" value="Multidrug efflux transporter AcrB transmembrane domain"/>
    <property type="match status" value="2"/>
</dbReference>
<dbReference type="Pfam" id="PF03176">
    <property type="entry name" value="MMPL"/>
    <property type="match status" value="2"/>
</dbReference>
<evidence type="ECO:0000313" key="9">
    <source>
        <dbReference type="Proteomes" id="UP000238312"/>
    </source>
</evidence>
<evidence type="ECO:0000259" key="7">
    <source>
        <dbReference type="PROSITE" id="PS50156"/>
    </source>
</evidence>
<dbReference type="OrthoDB" id="7051771at2"/>
<keyword evidence="3 6" id="KW-0812">Transmembrane</keyword>
<feature type="transmembrane region" description="Helical" evidence="6">
    <location>
        <begin position="169"/>
        <end position="187"/>
    </location>
</feature>
<keyword evidence="4 6" id="KW-1133">Transmembrane helix</keyword>
<feature type="transmembrane region" description="Helical" evidence="6">
    <location>
        <begin position="616"/>
        <end position="639"/>
    </location>
</feature>
<name>A0A2T0MXC6_9ACTN</name>
<evidence type="ECO:0000256" key="1">
    <source>
        <dbReference type="ARBA" id="ARBA00004651"/>
    </source>
</evidence>
<dbReference type="InterPro" id="IPR050545">
    <property type="entry name" value="Mycobact_MmpL"/>
</dbReference>
<proteinExistence type="predicted"/>
<accession>A0A2T0MXC6</accession>
<organism evidence="8 9">
    <name type="scientific">Nonomuraea fuscirosea</name>
    <dbReference type="NCBI Taxonomy" id="1291556"/>
    <lineage>
        <taxon>Bacteria</taxon>
        <taxon>Bacillati</taxon>
        <taxon>Actinomycetota</taxon>
        <taxon>Actinomycetes</taxon>
        <taxon>Streptosporangiales</taxon>
        <taxon>Streptosporangiaceae</taxon>
        <taxon>Nonomuraea</taxon>
    </lineage>
</organism>
<dbReference type="EMBL" id="PVNG01000010">
    <property type="protein sequence ID" value="PRX63758.1"/>
    <property type="molecule type" value="Genomic_DNA"/>
</dbReference>
<evidence type="ECO:0000256" key="2">
    <source>
        <dbReference type="ARBA" id="ARBA00022475"/>
    </source>
</evidence>
<dbReference type="PANTHER" id="PTHR33406">
    <property type="entry name" value="MEMBRANE PROTEIN MJ1562-RELATED"/>
    <property type="match status" value="1"/>
</dbReference>
<feature type="transmembrane region" description="Helical" evidence="6">
    <location>
        <begin position="304"/>
        <end position="328"/>
    </location>
</feature>
<protein>
    <submittedName>
        <fullName evidence="8">RND superfamily putative drug exporter</fullName>
    </submittedName>
</protein>
<gene>
    <name evidence="8" type="ORF">B0I32_110210</name>
</gene>